<feature type="domain" description="DUF8040" evidence="10">
    <location>
        <begin position="206"/>
        <end position="291"/>
    </location>
</feature>
<comment type="similarity">
    <text evidence="3">Belongs to the HARBI1 family.</text>
</comment>
<keyword evidence="4" id="KW-0540">Nuclease</keyword>
<reference evidence="11" key="1">
    <citation type="submission" date="2020-09" db="EMBL/GenBank/DDBJ databases">
        <title>Genome-Enabled Discovery of Anthraquinone Biosynthesis in Senna tora.</title>
        <authorList>
            <person name="Kang S.-H."/>
            <person name="Pandey R.P."/>
            <person name="Lee C.-M."/>
            <person name="Sim J.-S."/>
            <person name="Jeong J.-T."/>
            <person name="Choi B.-S."/>
            <person name="Jung M."/>
            <person name="Ginzburg D."/>
            <person name="Zhao K."/>
            <person name="Won S.Y."/>
            <person name="Oh T.-J."/>
            <person name="Yu Y."/>
            <person name="Kim N.-H."/>
            <person name="Lee O.R."/>
            <person name="Lee T.-H."/>
            <person name="Bashyal P."/>
            <person name="Kim T.-S."/>
            <person name="Lee W.-H."/>
            <person name="Kawkins C."/>
            <person name="Kim C.-K."/>
            <person name="Kim J.S."/>
            <person name="Ahn B.O."/>
            <person name="Rhee S.Y."/>
            <person name="Sohng J.K."/>
        </authorList>
    </citation>
    <scope>NUCLEOTIDE SEQUENCE</scope>
    <source>
        <tissue evidence="11">Leaf</tissue>
    </source>
</reference>
<keyword evidence="6" id="KW-0378">Hydrolase</keyword>
<feature type="domain" description="DNA helicase Pif1-like 2B" evidence="9">
    <location>
        <begin position="114"/>
        <end position="145"/>
    </location>
</feature>
<evidence type="ECO:0000313" key="12">
    <source>
        <dbReference type="Proteomes" id="UP000634136"/>
    </source>
</evidence>
<evidence type="ECO:0000256" key="3">
    <source>
        <dbReference type="ARBA" id="ARBA00006958"/>
    </source>
</evidence>
<comment type="cofactor">
    <cofactor evidence="1">
        <name>a divalent metal cation</name>
        <dbReference type="ChEBI" id="CHEBI:60240"/>
    </cofactor>
</comment>
<dbReference type="InterPro" id="IPR058353">
    <property type="entry name" value="DUF8040"/>
</dbReference>
<dbReference type="AlphaFoldDB" id="A0A834X6A3"/>
<dbReference type="PANTHER" id="PTHR22930">
    <property type="match status" value="1"/>
</dbReference>
<evidence type="ECO:0000259" key="8">
    <source>
        <dbReference type="Pfam" id="PF13359"/>
    </source>
</evidence>
<keyword evidence="5" id="KW-0479">Metal-binding</keyword>
<name>A0A834X6A3_9FABA</name>
<dbReference type="Pfam" id="PF13359">
    <property type="entry name" value="DDE_Tnp_4"/>
    <property type="match status" value="1"/>
</dbReference>
<evidence type="ECO:0000259" key="10">
    <source>
        <dbReference type="Pfam" id="PF26138"/>
    </source>
</evidence>
<dbReference type="Pfam" id="PF26138">
    <property type="entry name" value="DUF8040"/>
    <property type="match status" value="1"/>
</dbReference>
<dbReference type="Proteomes" id="UP000634136">
    <property type="component" value="Unassembled WGS sequence"/>
</dbReference>
<evidence type="ECO:0000256" key="7">
    <source>
        <dbReference type="ARBA" id="ARBA00023242"/>
    </source>
</evidence>
<evidence type="ECO:0000256" key="6">
    <source>
        <dbReference type="ARBA" id="ARBA00022801"/>
    </source>
</evidence>
<evidence type="ECO:0000256" key="1">
    <source>
        <dbReference type="ARBA" id="ARBA00001968"/>
    </source>
</evidence>
<comment type="caution">
    <text evidence="11">The sequence shown here is derived from an EMBL/GenBank/DDBJ whole genome shotgun (WGS) entry which is preliminary data.</text>
</comment>
<dbReference type="GO" id="GO:0016787">
    <property type="term" value="F:hydrolase activity"/>
    <property type="evidence" value="ECO:0007669"/>
    <property type="project" value="UniProtKB-KW"/>
</dbReference>
<dbReference type="EMBL" id="JAAIUW010000003">
    <property type="protein sequence ID" value="KAF7838957.1"/>
    <property type="molecule type" value="Genomic_DNA"/>
</dbReference>
<dbReference type="InterPro" id="IPR027806">
    <property type="entry name" value="HARBI1_dom"/>
</dbReference>
<evidence type="ECO:0000259" key="9">
    <source>
        <dbReference type="Pfam" id="PF21530"/>
    </source>
</evidence>
<dbReference type="GO" id="GO:0004518">
    <property type="term" value="F:nuclease activity"/>
    <property type="evidence" value="ECO:0007669"/>
    <property type="project" value="UniProtKB-KW"/>
</dbReference>
<dbReference type="GO" id="GO:0046872">
    <property type="term" value="F:metal ion binding"/>
    <property type="evidence" value="ECO:0007669"/>
    <property type="project" value="UniProtKB-KW"/>
</dbReference>
<organism evidence="11 12">
    <name type="scientific">Senna tora</name>
    <dbReference type="NCBI Taxonomy" id="362788"/>
    <lineage>
        <taxon>Eukaryota</taxon>
        <taxon>Viridiplantae</taxon>
        <taxon>Streptophyta</taxon>
        <taxon>Embryophyta</taxon>
        <taxon>Tracheophyta</taxon>
        <taxon>Spermatophyta</taxon>
        <taxon>Magnoliopsida</taxon>
        <taxon>eudicotyledons</taxon>
        <taxon>Gunneridae</taxon>
        <taxon>Pentapetalae</taxon>
        <taxon>rosids</taxon>
        <taxon>fabids</taxon>
        <taxon>Fabales</taxon>
        <taxon>Fabaceae</taxon>
        <taxon>Caesalpinioideae</taxon>
        <taxon>Cassia clade</taxon>
        <taxon>Senna</taxon>
    </lineage>
</organism>
<dbReference type="InterPro" id="IPR045249">
    <property type="entry name" value="HARBI1-like"/>
</dbReference>
<accession>A0A834X6A3</accession>
<evidence type="ECO:0000256" key="4">
    <source>
        <dbReference type="ARBA" id="ARBA00022722"/>
    </source>
</evidence>
<evidence type="ECO:0000256" key="2">
    <source>
        <dbReference type="ARBA" id="ARBA00004123"/>
    </source>
</evidence>
<evidence type="ECO:0000256" key="5">
    <source>
        <dbReference type="ARBA" id="ARBA00022723"/>
    </source>
</evidence>
<proteinExistence type="inferred from homology"/>
<protein>
    <submittedName>
        <fullName evidence="11">Protein ALP1-like</fullName>
    </submittedName>
</protein>
<comment type="subcellular location">
    <subcellularLocation>
        <location evidence="2">Nucleus</location>
    </subcellularLocation>
</comment>
<dbReference type="PANTHER" id="PTHR22930:SF281">
    <property type="entry name" value="NUCLEASE"/>
    <property type="match status" value="1"/>
</dbReference>
<feature type="domain" description="DDE Tnp4" evidence="8">
    <location>
        <begin position="323"/>
        <end position="483"/>
    </location>
</feature>
<dbReference type="InterPro" id="IPR049163">
    <property type="entry name" value="Pif1-like_2B_dom"/>
</dbReference>
<evidence type="ECO:0000313" key="11">
    <source>
        <dbReference type="EMBL" id="KAF7838957.1"/>
    </source>
</evidence>
<gene>
    <name evidence="11" type="ORF">G2W53_007439</name>
</gene>
<keyword evidence="7" id="KW-0539">Nucleus</keyword>
<dbReference type="OrthoDB" id="1699974at2759"/>
<dbReference type="GO" id="GO:0005634">
    <property type="term" value="C:nucleus"/>
    <property type="evidence" value="ECO:0007669"/>
    <property type="project" value="UniProtKB-SubCell"/>
</dbReference>
<keyword evidence="12" id="KW-1185">Reference proteome</keyword>
<sequence length="542" mass="63025">MRSRNDQGFSEWLLRVGDEIESVIENDMIKIPPDMSIPWEGEDPLNDLIDRVFPDLSQHMNDSSYMVERVILTLTNEEVDRLNDRIIAKYPREDHILYSFDSVDDDPRNLYQQEFLNSISPSGMPPHVLRLKKDVSIMLLRNIDRRAVMDHISDEVLAQIVSWWLGMFLEIQKICLNFAMHMFWNMKQISPKSYTYDSYAKRARLRALVYASDTTCFNQIRMYRHTFDRLCGMLDIIGGLRPTKNMLLDDQVAIFLHILAHHVKNRVVQFELQRSGETVSRHFNSVLNGMMLLVDELFKQPEPVPEDSTDERWKWFKGCLGAIDGTHIRMRVPAEEQGKYRNRKGEITTNVLGVCSRDGQFVYVLSGWEGSAADARVLKDAIERDDGLKVAHDQYYLVDAGFANSRGFLAPYRGQRYHLNTWRQGRHPTSPQECFNMRHSSARNVIERCFGMLKKRWAILRSPSFYPVPTQNRVIIACCLLHNLCLQDNALDTVENQQVFEDTPIEDADPITTIEPYDEWSAWRDTLAADMFDEFRAQRGPT</sequence>
<dbReference type="Pfam" id="PF21530">
    <property type="entry name" value="Pif1_2B_dom"/>
    <property type="match status" value="1"/>
</dbReference>